<name>A0A3P6SBA4_CYLGO</name>
<dbReference type="AlphaFoldDB" id="A0A3P6SBA4"/>
<keyword evidence="2" id="KW-1185">Reference proteome</keyword>
<evidence type="ECO:0008006" key="3">
    <source>
        <dbReference type="Google" id="ProtNLM"/>
    </source>
</evidence>
<dbReference type="OrthoDB" id="416585at2759"/>
<organism evidence="1 2">
    <name type="scientific">Cylicostephanus goldi</name>
    <name type="common">Nematode worm</name>
    <dbReference type="NCBI Taxonomy" id="71465"/>
    <lineage>
        <taxon>Eukaryota</taxon>
        <taxon>Metazoa</taxon>
        <taxon>Ecdysozoa</taxon>
        <taxon>Nematoda</taxon>
        <taxon>Chromadorea</taxon>
        <taxon>Rhabditida</taxon>
        <taxon>Rhabditina</taxon>
        <taxon>Rhabditomorpha</taxon>
        <taxon>Strongyloidea</taxon>
        <taxon>Strongylidae</taxon>
        <taxon>Cylicostephanus</taxon>
    </lineage>
</organism>
<dbReference type="Proteomes" id="UP000271889">
    <property type="component" value="Unassembled WGS sequence"/>
</dbReference>
<gene>
    <name evidence="1" type="ORF">CGOC_LOCUS6914</name>
</gene>
<evidence type="ECO:0000313" key="1">
    <source>
        <dbReference type="EMBL" id="VDK73192.1"/>
    </source>
</evidence>
<reference evidence="1 2" key="1">
    <citation type="submission" date="2018-11" db="EMBL/GenBank/DDBJ databases">
        <authorList>
            <consortium name="Pathogen Informatics"/>
        </authorList>
    </citation>
    <scope>NUCLEOTIDE SEQUENCE [LARGE SCALE GENOMIC DNA]</scope>
</reference>
<proteinExistence type="predicted"/>
<accession>A0A3P6SBA4</accession>
<protein>
    <recommendedName>
        <fullName evidence="3">Ion transport domain-containing protein</fullName>
    </recommendedName>
</protein>
<evidence type="ECO:0000313" key="2">
    <source>
        <dbReference type="Proteomes" id="UP000271889"/>
    </source>
</evidence>
<dbReference type="EMBL" id="UYRV01023198">
    <property type="protein sequence ID" value="VDK73192.1"/>
    <property type="molecule type" value="Genomic_DNA"/>
</dbReference>
<sequence length="34" mass="4019">MSPWFDRVTMVVILINCITLDTWNRLDFFIVMAG</sequence>